<dbReference type="Pfam" id="PF08666">
    <property type="entry name" value="SAF"/>
    <property type="match status" value="1"/>
</dbReference>
<keyword evidence="1" id="KW-0456">Lyase</keyword>
<evidence type="ECO:0000313" key="4">
    <source>
        <dbReference type="Proteomes" id="UP001519344"/>
    </source>
</evidence>
<dbReference type="EMBL" id="JAGGKV010000005">
    <property type="protein sequence ID" value="MBP1963194.1"/>
    <property type="molecule type" value="Genomic_DNA"/>
</dbReference>
<dbReference type="Gene3D" id="2.30.130.110">
    <property type="match status" value="1"/>
</dbReference>
<protein>
    <recommendedName>
        <fullName evidence="2">SAF domain-containing protein</fullName>
    </recommendedName>
</protein>
<dbReference type="CDD" id="cd11613">
    <property type="entry name" value="SAF_AH_GD"/>
    <property type="match status" value="1"/>
</dbReference>
<dbReference type="InterPro" id="IPR044144">
    <property type="entry name" value="SAF_UxaA/GarD"/>
</dbReference>
<sequence length="113" mass="12401">MSDKFRQASFQIHQDDNVCIALSDLEPGSIAIYGSTQAIRVDIASQVKQGHKIANRSIAVGEPIIKYGVAIGVAMQPITAGEWVHLQNCKSYYDKRSSTLDIDSGAPTDMQYR</sequence>
<dbReference type="Proteomes" id="UP001519344">
    <property type="component" value="Unassembled WGS sequence"/>
</dbReference>
<dbReference type="SMART" id="SM00858">
    <property type="entry name" value="SAF"/>
    <property type="match status" value="1"/>
</dbReference>
<dbReference type="RefSeq" id="WP_167066275.1">
    <property type="nucleotide sequence ID" value="NZ_JAAOZR010000045.1"/>
</dbReference>
<dbReference type="InterPro" id="IPR013974">
    <property type="entry name" value="SAF"/>
</dbReference>
<dbReference type="PANTHER" id="PTHR30536:SF5">
    <property type="entry name" value="ALTRONATE DEHYDRATASE"/>
    <property type="match status" value="1"/>
</dbReference>
<evidence type="ECO:0000256" key="1">
    <source>
        <dbReference type="ARBA" id="ARBA00023239"/>
    </source>
</evidence>
<comment type="caution">
    <text evidence="3">The sequence shown here is derived from an EMBL/GenBank/DDBJ whole genome shotgun (WGS) entry which is preliminary data.</text>
</comment>
<dbReference type="PANTHER" id="PTHR30536">
    <property type="entry name" value="ALTRONATE/GALACTARATE DEHYDRATASE"/>
    <property type="match status" value="1"/>
</dbReference>
<proteinExistence type="predicted"/>
<gene>
    <name evidence="3" type="ORF">J2Z65_002410</name>
</gene>
<keyword evidence="4" id="KW-1185">Reference proteome</keyword>
<feature type="domain" description="SAF" evidence="2">
    <location>
        <begin position="16"/>
        <end position="90"/>
    </location>
</feature>
<evidence type="ECO:0000259" key="2">
    <source>
        <dbReference type="SMART" id="SM00858"/>
    </source>
</evidence>
<organism evidence="3 4">
    <name type="scientific">Paenibacillus aceris</name>
    <dbReference type="NCBI Taxonomy" id="869555"/>
    <lineage>
        <taxon>Bacteria</taxon>
        <taxon>Bacillati</taxon>
        <taxon>Bacillota</taxon>
        <taxon>Bacilli</taxon>
        <taxon>Bacillales</taxon>
        <taxon>Paenibacillaceae</taxon>
        <taxon>Paenibacillus</taxon>
    </lineage>
</organism>
<evidence type="ECO:0000313" key="3">
    <source>
        <dbReference type="EMBL" id="MBP1963194.1"/>
    </source>
</evidence>
<accession>A0ABS4HX23</accession>
<reference evidence="3 4" key="1">
    <citation type="submission" date="2021-03" db="EMBL/GenBank/DDBJ databases">
        <title>Genomic Encyclopedia of Type Strains, Phase IV (KMG-IV): sequencing the most valuable type-strain genomes for metagenomic binning, comparative biology and taxonomic classification.</title>
        <authorList>
            <person name="Goeker M."/>
        </authorList>
    </citation>
    <scope>NUCLEOTIDE SEQUENCE [LARGE SCALE GENOMIC DNA]</scope>
    <source>
        <strain evidence="3 4">DSM 24950</strain>
    </source>
</reference>
<dbReference type="InterPro" id="IPR052172">
    <property type="entry name" value="UxaA_altronate/galactarate_dh"/>
</dbReference>
<name>A0ABS4HX23_9BACL</name>